<dbReference type="InterPro" id="IPR032675">
    <property type="entry name" value="LRR_dom_sf"/>
</dbReference>
<organism evidence="2 3">
    <name type="scientific">Rotaria sordida</name>
    <dbReference type="NCBI Taxonomy" id="392033"/>
    <lineage>
        <taxon>Eukaryota</taxon>
        <taxon>Metazoa</taxon>
        <taxon>Spiralia</taxon>
        <taxon>Gnathifera</taxon>
        <taxon>Rotifera</taxon>
        <taxon>Eurotatoria</taxon>
        <taxon>Bdelloidea</taxon>
        <taxon>Philodinida</taxon>
        <taxon>Philodinidae</taxon>
        <taxon>Rotaria</taxon>
    </lineage>
</organism>
<name>A0A819MA37_9BILA</name>
<evidence type="ECO:0000313" key="2">
    <source>
        <dbReference type="EMBL" id="CAF3976354.1"/>
    </source>
</evidence>
<comment type="caution">
    <text evidence="2">The sequence shown here is derived from an EMBL/GenBank/DDBJ whole genome shotgun (WGS) entry which is preliminary data.</text>
</comment>
<protein>
    <recommendedName>
        <fullName evidence="1">F-box domain-containing protein</fullName>
    </recommendedName>
</protein>
<dbReference type="AlphaFoldDB" id="A0A819MA37"/>
<dbReference type="Proteomes" id="UP000663874">
    <property type="component" value="Unassembled WGS sequence"/>
</dbReference>
<dbReference type="InterPro" id="IPR001810">
    <property type="entry name" value="F-box_dom"/>
</dbReference>
<sequence>MNQFDTDLLDLPNEILLIILKKLDNIDVLYSLFGINNHQIEILLQDDIFTNTLNLVTTSSITDLKFERFCNYILPRSHHCIKKLILETSSMERILLAGKYLTYSKDELHNLKCFSLVSYDVTMNYDDLVVPLLRRMTHLEKLTLYLRILHRNAFIDGTHLQNEILDYMPQLHTFKFYISTQESIFSSFPRKSNSDIERTLTNIKYGQMASIIDSYSGGLEAICHIYSLPFTFSRLGIITTHFPMIVFDTVTHLSAYDMIPMEHEFFIRISQTFPMLKYFSIQNDRPLSLKRNEWESDKNVSYSIIEFPHLISLDVTCANIDYIAQFLLETKTHLPCLTELKVNFYRLQKVTMNFTRDTTRRNCCKINRLFVNVSIVFSKDVMEYFPSL</sequence>
<dbReference type="PROSITE" id="PS50181">
    <property type="entry name" value="FBOX"/>
    <property type="match status" value="1"/>
</dbReference>
<gene>
    <name evidence="2" type="ORF">FNK824_LOCUS24615</name>
</gene>
<dbReference type="Gene3D" id="3.80.10.10">
    <property type="entry name" value="Ribonuclease Inhibitor"/>
    <property type="match status" value="1"/>
</dbReference>
<reference evidence="2" key="1">
    <citation type="submission" date="2021-02" db="EMBL/GenBank/DDBJ databases">
        <authorList>
            <person name="Nowell W R."/>
        </authorList>
    </citation>
    <scope>NUCLEOTIDE SEQUENCE</scope>
</reference>
<proteinExistence type="predicted"/>
<evidence type="ECO:0000259" key="1">
    <source>
        <dbReference type="PROSITE" id="PS50181"/>
    </source>
</evidence>
<feature type="domain" description="F-box" evidence="1">
    <location>
        <begin position="5"/>
        <end position="52"/>
    </location>
</feature>
<evidence type="ECO:0000313" key="3">
    <source>
        <dbReference type="Proteomes" id="UP000663874"/>
    </source>
</evidence>
<dbReference type="EMBL" id="CAJOBE010005528">
    <property type="protein sequence ID" value="CAF3976354.1"/>
    <property type="molecule type" value="Genomic_DNA"/>
</dbReference>
<accession>A0A819MA37</accession>